<accession>A0ABW0P163</accession>
<dbReference type="RefSeq" id="WP_377817198.1">
    <property type="nucleotide sequence ID" value="NZ_JBHSLU010000041.1"/>
</dbReference>
<comment type="caution">
    <text evidence="1">The sequence shown here is derived from an EMBL/GenBank/DDBJ whole genome shotgun (WGS) entry which is preliminary data.</text>
</comment>
<evidence type="ECO:0008006" key="3">
    <source>
        <dbReference type="Google" id="ProtNLM"/>
    </source>
</evidence>
<evidence type="ECO:0000313" key="1">
    <source>
        <dbReference type="EMBL" id="MFC5506399.1"/>
    </source>
</evidence>
<organism evidence="1 2">
    <name type="scientific">Bosea massiliensis</name>
    <dbReference type="NCBI Taxonomy" id="151419"/>
    <lineage>
        <taxon>Bacteria</taxon>
        <taxon>Pseudomonadati</taxon>
        <taxon>Pseudomonadota</taxon>
        <taxon>Alphaproteobacteria</taxon>
        <taxon>Hyphomicrobiales</taxon>
        <taxon>Boseaceae</taxon>
        <taxon>Bosea</taxon>
    </lineage>
</organism>
<evidence type="ECO:0000313" key="2">
    <source>
        <dbReference type="Proteomes" id="UP001596060"/>
    </source>
</evidence>
<protein>
    <recommendedName>
        <fullName evidence="3">HTH psq-type domain-containing protein</fullName>
    </recommendedName>
</protein>
<reference evidence="2" key="1">
    <citation type="journal article" date="2019" name="Int. J. Syst. Evol. Microbiol.">
        <title>The Global Catalogue of Microorganisms (GCM) 10K type strain sequencing project: providing services to taxonomists for standard genome sequencing and annotation.</title>
        <authorList>
            <consortium name="The Broad Institute Genomics Platform"/>
            <consortium name="The Broad Institute Genome Sequencing Center for Infectious Disease"/>
            <person name="Wu L."/>
            <person name="Ma J."/>
        </authorList>
    </citation>
    <scope>NUCLEOTIDE SEQUENCE [LARGE SCALE GENOMIC DNA]</scope>
    <source>
        <strain evidence="2">CCUG 43117</strain>
    </source>
</reference>
<sequence>MPKVVADAEVQKRVAAFVDRNGYSRASKLLGVPKSTLHRAARSGKVTLRSAEALMAKLPSVSEPKTEQTEKITERDIESFSKVLHALIMAAARLERGGEPKFAGNVERA</sequence>
<gene>
    <name evidence="1" type="ORF">ACFPN9_14150</name>
</gene>
<keyword evidence="2" id="KW-1185">Reference proteome</keyword>
<proteinExistence type="predicted"/>
<dbReference type="EMBL" id="JBHSLU010000041">
    <property type="protein sequence ID" value="MFC5506399.1"/>
    <property type="molecule type" value="Genomic_DNA"/>
</dbReference>
<name>A0ABW0P163_9HYPH</name>
<dbReference type="Proteomes" id="UP001596060">
    <property type="component" value="Unassembled WGS sequence"/>
</dbReference>